<reference evidence="3" key="2">
    <citation type="journal article" name="Front. Microbiol.">
        <title>Degradative Capacity of Two Strains of Rhodonia placenta: From Phenotype to Genotype.</title>
        <authorList>
            <person name="Kolle M."/>
            <person name="Horta M.A.C."/>
            <person name="Nowrousian M."/>
            <person name="Ohm R.A."/>
            <person name="Benz J.P."/>
            <person name="Pilgard A."/>
        </authorList>
    </citation>
    <scope>NUCLEOTIDE SEQUENCE</scope>
    <source>
        <strain evidence="3">FPRL280</strain>
    </source>
</reference>
<sequence>MGAGMSLEGAPEFDLASSNYANATVHLGPVMATSAGLIHHSELDPFPHIDPYILDLIAMESGIGEVNRTSSRDMPSGQEISYTQQTNGASEDATESGGHTETPLLAESSPAPAYRLAKPRSPAKCTLCDKSMIRSDALGRHLKKQHHMSDARAKAVVAQVAASKYLTG</sequence>
<proteinExistence type="predicted"/>
<gene>
    <name evidence="3" type="ORF">IEO21_09470</name>
</gene>
<dbReference type="PROSITE" id="PS00028">
    <property type="entry name" value="ZINC_FINGER_C2H2_1"/>
    <property type="match status" value="1"/>
</dbReference>
<dbReference type="Proteomes" id="UP000639403">
    <property type="component" value="Unassembled WGS sequence"/>
</dbReference>
<name>A0A8H7TYF6_9APHY</name>
<reference evidence="3" key="1">
    <citation type="submission" date="2020-11" db="EMBL/GenBank/DDBJ databases">
        <authorList>
            <person name="Koelle M."/>
            <person name="Horta M.A.C."/>
            <person name="Nowrousian M."/>
            <person name="Ohm R.A."/>
            <person name="Benz P."/>
            <person name="Pilgard A."/>
        </authorList>
    </citation>
    <scope>NUCLEOTIDE SEQUENCE</scope>
    <source>
        <strain evidence="3">FPRL280</strain>
    </source>
</reference>
<dbReference type="AlphaFoldDB" id="A0A8H7TYF6"/>
<evidence type="ECO:0000256" key="1">
    <source>
        <dbReference type="SAM" id="MobiDB-lite"/>
    </source>
</evidence>
<evidence type="ECO:0000259" key="2">
    <source>
        <dbReference type="PROSITE" id="PS00028"/>
    </source>
</evidence>
<organism evidence="3 4">
    <name type="scientific">Rhodonia placenta</name>
    <dbReference type="NCBI Taxonomy" id="104341"/>
    <lineage>
        <taxon>Eukaryota</taxon>
        <taxon>Fungi</taxon>
        <taxon>Dikarya</taxon>
        <taxon>Basidiomycota</taxon>
        <taxon>Agaricomycotina</taxon>
        <taxon>Agaricomycetes</taxon>
        <taxon>Polyporales</taxon>
        <taxon>Adustoporiaceae</taxon>
        <taxon>Rhodonia</taxon>
    </lineage>
</organism>
<feature type="region of interest" description="Disordered" evidence="1">
    <location>
        <begin position="67"/>
        <end position="110"/>
    </location>
</feature>
<dbReference type="InterPro" id="IPR013087">
    <property type="entry name" value="Znf_C2H2_type"/>
</dbReference>
<dbReference type="EMBL" id="JADOXO010000457">
    <property type="protein sequence ID" value="KAF9804062.1"/>
    <property type="molecule type" value="Genomic_DNA"/>
</dbReference>
<comment type="caution">
    <text evidence="3">The sequence shown here is derived from an EMBL/GenBank/DDBJ whole genome shotgun (WGS) entry which is preliminary data.</text>
</comment>
<accession>A0A8H7TYF6</accession>
<evidence type="ECO:0000313" key="4">
    <source>
        <dbReference type="Proteomes" id="UP000639403"/>
    </source>
</evidence>
<protein>
    <recommendedName>
        <fullName evidence="2">C2H2-type domain-containing protein</fullName>
    </recommendedName>
</protein>
<feature type="compositionally biased region" description="Polar residues" evidence="1">
    <location>
        <begin position="67"/>
        <end position="89"/>
    </location>
</feature>
<feature type="domain" description="C2H2-type" evidence="2">
    <location>
        <begin position="125"/>
        <end position="147"/>
    </location>
</feature>
<evidence type="ECO:0000313" key="3">
    <source>
        <dbReference type="EMBL" id="KAF9804062.1"/>
    </source>
</evidence>